<feature type="region of interest" description="Disordered" evidence="1">
    <location>
        <begin position="1"/>
        <end position="23"/>
    </location>
</feature>
<keyword evidence="2" id="KW-0812">Transmembrane</keyword>
<evidence type="ECO:0000259" key="3">
    <source>
        <dbReference type="PROSITE" id="PS50234"/>
    </source>
</evidence>
<dbReference type="SUPFAM" id="SSF53300">
    <property type="entry name" value="vWA-like"/>
    <property type="match status" value="1"/>
</dbReference>
<proteinExistence type="predicted"/>
<gene>
    <name evidence="4" type="ORF">FLP10_03580</name>
</gene>
<keyword evidence="5" id="KW-1185">Reference proteome</keyword>
<dbReference type="InterPro" id="IPR057687">
    <property type="entry name" value="DUF7927"/>
</dbReference>
<dbReference type="PANTHER" id="PTHR34819">
    <property type="entry name" value="LARGE CYSTEINE-RICH PERIPLASMIC PROTEIN OMCB"/>
    <property type="match status" value="1"/>
</dbReference>
<dbReference type="OrthoDB" id="134475at2"/>
<feature type="compositionally biased region" description="Pro residues" evidence="1">
    <location>
        <begin position="972"/>
        <end position="982"/>
    </location>
</feature>
<dbReference type="Gene3D" id="3.40.50.410">
    <property type="entry name" value="von Willebrand factor, type A domain"/>
    <property type="match status" value="1"/>
</dbReference>
<dbReference type="KEGG" id="ail:FLP10_03580"/>
<dbReference type="InterPro" id="IPR051172">
    <property type="entry name" value="Chlamydia_OmcB"/>
</dbReference>
<dbReference type="Pfam" id="PF25549">
    <property type="entry name" value="DUF7927"/>
    <property type="match status" value="2"/>
</dbReference>
<organism evidence="4 5">
    <name type="scientific">Agromyces intestinalis</name>
    <dbReference type="NCBI Taxonomy" id="2592652"/>
    <lineage>
        <taxon>Bacteria</taxon>
        <taxon>Bacillati</taxon>
        <taxon>Actinomycetota</taxon>
        <taxon>Actinomycetes</taxon>
        <taxon>Micrococcales</taxon>
        <taxon>Microbacteriaceae</taxon>
        <taxon>Agromyces</taxon>
    </lineage>
</organism>
<feature type="domain" description="VWFA" evidence="3">
    <location>
        <begin position="69"/>
        <end position="267"/>
    </location>
</feature>
<keyword evidence="2" id="KW-1133">Transmembrane helix</keyword>
<dbReference type="InterPro" id="IPR002035">
    <property type="entry name" value="VWF_A"/>
</dbReference>
<sequence length="1029" mass="107612">MANRSAEASIAPPQQPLSCESLKPSSELEDRTAYLDCLASQNAGLRSFAAAAAVDENGNPDLPDSCGIDIALILDKSGSIGGAGIANLKSAANAFTGALVDLGSQVSVVSFDQDAYLLLPATDLTSGNLGTIQGSYAGLVSDGWTNWKRGLEVGLGTFGGFDDTVELTVVITDGNPNTVNPANGGQFPDGSPGALDPAVLEANAIKGTPSHVFVVGVGPSVSTGPIVAISGAEVLAADGSNINTADYMTTTSYATLAEDLRAVATALCGGTVVVHKSVDGVATGGWGFETPTTDVTPAALTTLADGTGIFEVEGYDAQTDVRTVTITEETRPNHGLENLYCELNGEQVPITHDEGSPTWSVDVGKLDIVHCWVENETAKWEVTKTSDPPSGTAVEAGDFIDYTLHIRHLSGPNVTDFDIDDDISQLAPYVSFVGLLTPAPVVSSDWDGTPGKYLLKLAQLTKAETLNIRYRVQVDADVPPGSVLRNVVLTNCPAPAEGEPDLCVTENPTPGWELRKYSNPPSGSVVYPGYEVTYELDAYNFSEAPVIGGIATDDLSDVLDNATIDELGPGLTLEGTTLTWAVPDLEPGDSVSTSYTVIVNDDAWGQTLTNVVTPEYPGSCPPPPQDGEVVVLAEGECTTDHEVADPNLRIQKLWEHDGGDNPVDSGDDPPDVISYAIGVWNSGNAPVENPVVTDTLPEGLTFVPGSEVVPAGWVLDASVPGQVTFSQETPGPFDPIAYPGVIFEFDVEVGELAQPDPTVPIPDLVNTACVAGEIPPQEPLDVPLRALAIAFDEEPPADDPDIDGPLADCDEASTPVKSVALDGAAQCVNDTPWFTYAVTPYNMEAPLPAVALIWWTLDAYENRDPSIDAADEAALLADGASQVDYVVIPPDWAPGDTLAGQQLWPGAEVDAEGNPIDWPGWTLLPDGTWVLDPDAPFYDLRDEAVVEIRVNPSTDVITAYPPPTPNCNAAPPENPGPGPGPNPAGGSGSRIAGTGFAGGWLVPFAVILLMGGALVAGRSWVRRRGLEQD</sequence>
<evidence type="ECO:0000256" key="1">
    <source>
        <dbReference type="SAM" id="MobiDB-lite"/>
    </source>
</evidence>
<evidence type="ECO:0000256" key="2">
    <source>
        <dbReference type="SAM" id="Phobius"/>
    </source>
</evidence>
<reference evidence="4 5" key="1">
    <citation type="submission" date="2019-09" db="EMBL/GenBank/DDBJ databases">
        <title>Genome sequencing of strain KACC 19306.</title>
        <authorList>
            <person name="Heo J."/>
            <person name="Kim S.-J."/>
            <person name="Kim J.-S."/>
            <person name="Hong S.-B."/>
            <person name="Kwon S.-W."/>
        </authorList>
    </citation>
    <scope>NUCLEOTIDE SEQUENCE [LARGE SCALE GENOMIC DNA]</scope>
    <source>
        <strain evidence="4 5">KACC 19306</strain>
    </source>
</reference>
<dbReference type="CDD" id="cd00198">
    <property type="entry name" value="vWFA"/>
    <property type="match status" value="1"/>
</dbReference>
<evidence type="ECO:0000313" key="4">
    <source>
        <dbReference type="EMBL" id="QEO13603.1"/>
    </source>
</evidence>
<feature type="region of interest" description="Disordered" evidence="1">
    <location>
        <begin position="960"/>
        <end position="989"/>
    </location>
</feature>
<dbReference type="PROSITE" id="PS50234">
    <property type="entry name" value="VWFA"/>
    <property type="match status" value="1"/>
</dbReference>
<keyword evidence="2" id="KW-0472">Membrane</keyword>
<dbReference type="PANTHER" id="PTHR34819:SF3">
    <property type="entry name" value="CELL SURFACE PROTEIN"/>
    <property type="match status" value="1"/>
</dbReference>
<dbReference type="EMBL" id="CP043505">
    <property type="protein sequence ID" value="QEO13603.1"/>
    <property type="molecule type" value="Genomic_DNA"/>
</dbReference>
<name>A0A5C1YBZ1_9MICO</name>
<dbReference type="Proteomes" id="UP000324678">
    <property type="component" value="Chromosome"/>
</dbReference>
<dbReference type="AlphaFoldDB" id="A0A5C1YBZ1"/>
<evidence type="ECO:0000313" key="5">
    <source>
        <dbReference type="Proteomes" id="UP000324678"/>
    </source>
</evidence>
<dbReference type="SMART" id="SM00327">
    <property type="entry name" value="VWA"/>
    <property type="match status" value="1"/>
</dbReference>
<accession>A0A5C1YBZ1</accession>
<dbReference type="InterPro" id="IPR047589">
    <property type="entry name" value="DUF11_rpt"/>
</dbReference>
<dbReference type="InterPro" id="IPR036465">
    <property type="entry name" value="vWFA_dom_sf"/>
</dbReference>
<dbReference type="NCBIfam" id="TIGR01451">
    <property type="entry name" value="B_ant_repeat"/>
    <property type="match status" value="1"/>
</dbReference>
<feature type="transmembrane region" description="Helical" evidence="2">
    <location>
        <begin position="997"/>
        <end position="1016"/>
    </location>
</feature>
<protein>
    <submittedName>
        <fullName evidence="4">VWA domain-containing protein</fullName>
    </submittedName>
</protein>